<dbReference type="EMBL" id="KZ107838">
    <property type="protein sequence ID" value="OSS53887.1"/>
    <property type="molecule type" value="Genomic_DNA"/>
</dbReference>
<gene>
    <name evidence="2" type="ORF">B5807_01413</name>
</gene>
<keyword evidence="3" id="KW-1185">Reference proteome</keyword>
<evidence type="ECO:0000313" key="2">
    <source>
        <dbReference type="EMBL" id="OSS53887.1"/>
    </source>
</evidence>
<evidence type="ECO:0000313" key="3">
    <source>
        <dbReference type="Proteomes" id="UP000193240"/>
    </source>
</evidence>
<accession>A0A1Y2MEH0</accession>
<dbReference type="AlphaFoldDB" id="A0A1Y2MEH0"/>
<reference evidence="2 3" key="1">
    <citation type="journal article" date="2017" name="Genome Announc.">
        <title>Genome sequence of the saprophytic ascomycete Epicoccum nigrum ICMP 19927 strain isolated from New Zealand.</title>
        <authorList>
            <person name="Fokin M."/>
            <person name="Fleetwood D."/>
            <person name="Weir B.S."/>
            <person name="Villas-Boas S.G."/>
        </authorList>
    </citation>
    <scope>NUCLEOTIDE SEQUENCE [LARGE SCALE GENOMIC DNA]</scope>
    <source>
        <strain evidence="2 3">ICMP 19927</strain>
    </source>
</reference>
<protein>
    <submittedName>
        <fullName evidence="2">Uncharacterized protein</fullName>
    </submittedName>
</protein>
<feature type="region of interest" description="Disordered" evidence="1">
    <location>
        <begin position="15"/>
        <end position="48"/>
    </location>
</feature>
<dbReference type="InParanoid" id="A0A1Y2MEH0"/>
<proteinExistence type="predicted"/>
<organism evidence="2 3">
    <name type="scientific">Epicoccum nigrum</name>
    <name type="common">Soil fungus</name>
    <name type="synonym">Epicoccum purpurascens</name>
    <dbReference type="NCBI Taxonomy" id="105696"/>
    <lineage>
        <taxon>Eukaryota</taxon>
        <taxon>Fungi</taxon>
        <taxon>Dikarya</taxon>
        <taxon>Ascomycota</taxon>
        <taxon>Pezizomycotina</taxon>
        <taxon>Dothideomycetes</taxon>
        <taxon>Pleosporomycetidae</taxon>
        <taxon>Pleosporales</taxon>
        <taxon>Pleosporineae</taxon>
        <taxon>Didymellaceae</taxon>
        <taxon>Epicoccum</taxon>
    </lineage>
</organism>
<dbReference type="Proteomes" id="UP000193240">
    <property type="component" value="Unassembled WGS sequence"/>
</dbReference>
<evidence type="ECO:0000256" key="1">
    <source>
        <dbReference type="SAM" id="MobiDB-lite"/>
    </source>
</evidence>
<sequence>MHDFAARTAAMFDSILNDAPTPDTPATHGSVPRAKPSSMTEGQRDELKNDAVGRCLMLHSMISDTTGMTGMMFGEQAGRGIDLGNAVKNASEELVRITEG</sequence>
<name>A0A1Y2MEH0_EPING</name>